<dbReference type="AlphaFoldDB" id="A0A397JII3"/>
<feature type="region of interest" description="Disordered" evidence="1">
    <location>
        <begin position="1"/>
        <end position="33"/>
    </location>
</feature>
<protein>
    <submittedName>
        <fullName evidence="2">Uncharacterized protein</fullName>
    </submittedName>
</protein>
<dbReference type="Proteomes" id="UP000266861">
    <property type="component" value="Unassembled WGS sequence"/>
</dbReference>
<comment type="caution">
    <text evidence="2">The sequence shown here is derived from an EMBL/GenBank/DDBJ whole genome shotgun (WGS) entry which is preliminary data.</text>
</comment>
<sequence>MIGGFGKDSPGLQRSPVKNDSLLGLSPSLHHDQKTRCKDIEFERYNFPIPKDVKVHLEWLYGQACQFQKEISI</sequence>
<evidence type="ECO:0000313" key="2">
    <source>
        <dbReference type="EMBL" id="RHZ84954.1"/>
    </source>
</evidence>
<dbReference type="OrthoDB" id="28112at2759"/>
<proteinExistence type="predicted"/>
<accession>A0A397JII3</accession>
<dbReference type="EMBL" id="PQFF01000070">
    <property type="protein sequence ID" value="RHZ84954.1"/>
    <property type="molecule type" value="Genomic_DNA"/>
</dbReference>
<gene>
    <name evidence="2" type="ORF">Glove_74g224</name>
</gene>
<evidence type="ECO:0000313" key="3">
    <source>
        <dbReference type="Proteomes" id="UP000266861"/>
    </source>
</evidence>
<evidence type="ECO:0000256" key="1">
    <source>
        <dbReference type="SAM" id="MobiDB-lite"/>
    </source>
</evidence>
<name>A0A397JII3_9GLOM</name>
<organism evidence="2 3">
    <name type="scientific">Diversispora epigaea</name>
    <dbReference type="NCBI Taxonomy" id="1348612"/>
    <lineage>
        <taxon>Eukaryota</taxon>
        <taxon>Fungi</taxon>
        <taxon>Fungi incertae sedis</taxon>
        <taxon>Mucoromycota</taxon>
        <taxon>Glomeromycotina</taxon>
        <taxon>Glomeromycetes</taxon>
        <taxon>Diversisporales</taxon>
        <taxon>Diversisporaceae</taxon>
        <taxon>Diversispora</taxon>
    </lineage>
</organism>
<keyword evidence="3" id="KW-1185">Reference proteome</keyword>
<reference evidence="2 3" key="1">
    <citation type="submission" date="2018-08" db="EMBL/GenBank/DDBJ databases">
        <title>Genome and evolution of the arbuscular mycorrhizal fungus Diversispora epigaea (formerly Glomus versiforme) and its bacterial endosymbionts.</title>
        <authorList>
            <person name="Sun X."/>
            <person name="Fei Z."/>
            <person name="Harrison M."/>
        </authorList>
    </citation>
    <scope>NUCLEOTIDE SEQUENCE [LARGE SCALE GENOMIC DNA]</scope>
    <source>
        <strain evidence="2 3">IT104</strain>
    </source>
</reference>